<accession>A0A2H3CVV4</accession>
<feature type="non-terminal residue" evidence="1">
    <location>
        <position position="1"/>
    </location>
</feature>
<keyword evidence="2" id="KW-1185">Reference proteome</keyword>
<dbReference type="InterPro" id="IPR040521">
    <property type="entry name" value="KDZ"/>
</dbReference>
<dbReference type="OrthoDB" id="3257768at2759"/>
<feature type="non-terminal residue" evidence="1">
    <location>
        <position position="56"/>
    </location>
</feature>
<dbReference type="AlphaFoldDB" id="A0A2H3CVV4"/>
<gene>
    <name evidence="1" type="ORF">ARMGADRAFT_894873</name>
</gene>
<organism evidence="1 2">
    <name type="scientific">Armillaria gallica</name>
    <name type="common">Bulbous honey fungus</name>
    <name type="synonym">Armillaria bulbosa</name>
    <dbReference type="NCBI Taxonomy" id="47427"/>
    <lineage>
        <taxon>Eukaryota</taxon>
        <taxon>Fungi</taxon>
        <taxon>Dikarya</taxon>
        <taxon>Basidiomycota</taxon>
        <taxon>Agaricomycotina</taxon>
        <taxon>Agaricomycetes</taxon>
        <taxon>Agaricomycetidae</taxon>
        <taxon>Agaricales</taxon>
        <taxon>Marasmiineae</taxon>
        <taxon>Physalacriaceae</taxon>
        <taxon>Armillaria</taxon>
    </lineage>
</organism>
<evidence type="ECO:0000313" key="1">
    <source>
        <dbReference type="EMBL" id="PBK83332.1"/>
    </source>
</evidence>
<sequence>GVGQTDGEGIEWTWDDINPCVPLTKEMGPGARHDTIDDQLGSHNWRKVTRIGRLPL</sequence>
<dbReference type="Proteomes" id="UP000217790">
    <property type="component" value="Unassembled WGS sequence"/>
</dbReference>
<proteinExistence type="predicted"/>
<dbReference type="Pfam" id="PF18758">
    <property type="entry name" value="KDZ"/>
    <property type="match status" value="1"/>
</dbReference>
<protein>
    <submittedName>
        <fullName evidence="1">Uncharacterized protein</fullName>
    </submittedName>
</protein>
<reference evidence="2" key="1">
    <citation type="journal article" date="2017" name="Nat. Ecol. Evol.">
        <title>Genome expansion and lineage-specific genetic innovations in the forest pathogenic fungi Armillaria.</title>
        <authorList>
            <person name="Sipos G."/>
            <person name="Prasanna A.N."/>
            <person name="Walter M.C."/>
            <person name="O'Connor E."/>
            <person name="Balint B."/>
            <person name="Krizsan K."/>
            <person name="Kiss B."/>
            <person name="Hess J."/>
            <person name="Varga T."/>
            <person name="Slot J."/>
            <person name="Riley R."/>
            <person name="Boka B."/>
            <person name="Rigling D."/>
            <person name="Barry K."/>
            <person name="Lee J."/>
            <person name="Mihaltcheva S."/>
            <person name="LaButti K."/>
            <person name="Lipzen A."/>
            <person name="Waldron R."/>
            <person name="Moloney N.M."/>
            <person name="Sperisen C."/>
            <person name="Kredics L."/>
            <person name="Vagvoelgyi C."/>
            <person name="Patrignani A."/>
            <person name="Fitzpatrick D."/>
            <person name="Nagy I."/>
            <person name="Doyle S."/>
            <person name="Anderson J.B."/>
            <person name="Grigoriev I.V."/>
            <person name="Gueldener U."/>
            <person name="Muensterkoetter M."/>
            <person name="Nagy L.G."/>
        </authorList>
    </citation>
    <scope>NUCLEOTIDE SEQUENCE [LARGE SCALE GENOMIC DNA]</scope>
    <source>
        <strain evidence="2">Ar21-2</strain>
    </source>
</reference>
<dbReference type="InParanoid" id="A0A2H3CVV4"/>
<dbReference type="STRING" id="47427.A0A2H3CVV4"/>
<dbReference type="EMBL" id="KZ293707">
    <property type="protein sequence ID" value="PBK83332.1"/>
    <property type="molecule type" value="Genomic_DNA"/>
</dbReference>
<name>A0A2H3CVV4_ARMGA</name>
<evidence type="ECO:0000313" key="2">
    <source>
        <dbReference type="Proteomes" id="UP000217790"/>
    </source>
</evidence>